<protein>
    <submittedName>
        <fullName evidence="1">Eukaryotic initiation factor</fullName>
    </submittedName>
</protein>
<name>A0A9E7JM94_9LILI</name>
<dbReference type="OrthoDB" id="10265785at2759"/>
<organism evidence="1 2">
    <name type="scientific">Musa troglodytarum</name>
    <name type="common">fe'i banana</name>
    <dbReference type="NCBI Taxonomy" id="320322"/>
    <lineage>
        <taxon>Eukaryota</taxon>
        <taxon>Viridiplantae</taxon>
        <taxon>Streptophyta</taxon>
        <taxon>Embryophyta</taxon>
        <taxon>Tracheophyta</taxon>
        <taxon>Spermatophyta</taxon>
        <taxon>Magnoliopsida</taxon>
        <taxon>Liliopsida</taxon>
        <taxon>Zingiberales</taxon>
        <taxon>Musaceae</taxon>
        <taxon>Musa</taxon>
    </lineage>
</organism>
<reference evidence="1" key="1">
    <citation type="submission" date="2022-05" db="EMBL/GenBank/DDBJ databases">
        <title>The Musa troglodytarum L. genome provides insights into the mechanism of non-climacteric behaviour and enrichment of carotenoids.</title>
        <authorList>
            <person name="Wang J."/>
        </authorList>
    </citation>
    <scope>NUCLEOTIDE SEQUENCE</scope>
    <source>
        <tissue evidence="1">Leaf</tissue>
    </source>
</reference>
<keyword evidence="1" id="KW-0648">Protein biosynthesis</keyword>
<keyword evidence="1" id="KW-0396">Initiation factor</keyword>
<evidence type="ECO:0000313" key="2">
    <source>
        <dbReference type="Proteomes" id="UP001055439"/>
    </source>
</evidence>
<accession>A0A9E7JM94</accession>
<sequence>MSSLVFSNDVEIKKRANPRPSLSLSLSLPSSAGIALSICCGCRLLQVQPGSGIPQGSGSMLLAAAGSREGERQDSAIGPARSLRSIIVGVFGFTDIQKHGQNPVRFAHHRGRAGGRHDRDMYINQAVGSYVKGCDLPPPGQIWGFASTDHLVFLVPADPDLKVVENGAFAASVLEDLRILFVFMNHL</sequence>
<dbReference type="GO" id="GO:0003743">
    <property type="term" value="F:translation initiation factor activity"/>
    <property type="evidence" value="ECO:0007669"/>
    <property type="project" value="UniProtKB-KW"/>
</dbReference>
<gene>
    <name evidence="1" type="ORF">MUK42_25188</name>
</gene>
<keyword evidence="2" id="KW-1185">Reference proteome</keyword>
<dbReference type="Proteomes" id="UP001055439">
    <property type="component" value="Chromosome 2"/>
</dbReference>
<dbReference type="AlphaFoldDB" id="A0A9E7JM94"/>
<evidence type="ECO:0000313" key="1">
    <source>
        <dbReference type="EMBL" id="URD86280.1"/>
    </source>
</evidence>
<proteinExistence type="predicted"/>
<dbReference type="EMBL" id="CP097504">
    <property type="protein sequence ID" value="URD86280.1"/>
    <property type="molecule type" value="Genomic_DNA"/>
</dbReference>